<organism evidence="8 9">
    <name type="scientific">Paraphoma chrysanthemicola</name>
    <dbReference type="NCBI Taxonomy" id="798071"/>
    <lineage>
        <taxon>Eukaryota</taxon>
        <taxon>Fungi</taxon>
        <taxon>Dikarya</taxon>
        <taxon>Ascomycota</taxon>
        <taxon>Pezizomycotina</taxon>
        <taxon>Dothideomycetes</taxon>
        <taxon>Pleosporomycetidae</taxon>
        <taxon>Pleosporales</taxon>
        <taxon>Pleosporineae</taxon>
        <taxon>Phaeosphaeriaceae</taxon>
        <taxon>Paraphoma</taxon>
    </lineage>
</organism>
<dbReference type="InterPro" id="IPR050775">
    <property type="entry name" value="FAD-binding_Monooxygenases"/>
</dbReference>
<dbReference type="PANTHER" id="PTHR43098">
    <property type="entry name" value="L-ORNITHINE N(5)-MONOOXYGENASE-RELATED"/>
    <property type="match status" value="1"/>
</dbReference>
<dbReference type="Proteomes" id="UP000813461">
    <property type="component" value="Unassembled WGS sequence"/>
</dbReference>
<dbReference type="EMBL" id="JAGMVJ010000007">
    <property type="protein sequence ID" value="KAH7088960.1"/>
    <property type="molecule type" value="Genomic_DNA"/>
</dbReference>
<name>A0A8K0W0Q2_9PLEO</name>
<comment type="similarity">
    <text evidence="2">Belongs to the FAD-binding monooxygenase family.</text>
</comment>
<dbReference type="InterPro" id="IPR020946">
    <property type="entry name" value="Flavin_mOase-like"/>
</dbReference>
<keyword evidence="6" id="KW-0560">Oxidoreductase</keyword>
<gene>
    <name evidence="8" type="ORF">FB567DRAFT_321524</name>
</gene>
<keyword evidence="9" id="KW-1185">Reference proteome</keyword>
<comment type="caution">
    <text evidence="8">The sequence shown here is derived from an EMBL/GenBank/DDBJ whole genome shotgun (WGS) entry which is preliminary data.</text>
</comment>
<keyword evidence="5" id="KW-0521">NADP</keyword>
<evidence type="ECO:0000313" key="9">
    <source>
        <dbReference type="Proteomes" id="UP000813461"/>
    </source>
</evidence>
<evidence type="ECO:0000313" key="8">
    <source>
        <dbReference type="EMBL" id="KAH7088960.1"/>
    </source>
</evidence>
<sequence>MPAQQNSHALTADILIIGGGFGGCYALHKFRSQGYTVKLLEAGSDFGGVWHFNSYPGARVDSEVPLYQLSLPEAWRGFNFSERYPGHEELKRYFVHMVEALDLRRDAVFNARVNGAKWDSGREIWTVKTEGGLVAEGKYVVFATGTTIKAYIPDWAGLRDFKGPVIHPARWPEGLDLKGKRVGLIGQGASGLQILQEIAKEDCQVTVFVRTPSTAIPMGQRQVSPAEAEETKNCYDALFEYAKERSTSGYQWNTCKKSFHNTPPDERQRLYEDLWARGGYAFLTSNFPELHFDKTANAEVYAFWQKRAAARIRDPEKREILAPQKQSHWIGGRRPNLETRYFETMDQDNVELVSLKTRSIARFTNKAIISDGPGGEKTHEVDVVIVATGYDNVTGSLFDINIQDKHGVPLQEKWKDGISTWLGMLIPDTPNALLIYGPQAPSGLANAPPFLEVQVDWLAELLEKNKERGVPIEVKSDKAKEYREMNLGIYKHLLFSETAGWWNGANIPGKTNEPLFWVGGLQAWKQQCEAGLTDLSQYLVSS</sequence>
<protein>
    <recommendedName>
        <fullName evidence="10">FAD/NAD(P)-binding domain-containing protein</fullName>
    </recommendedName>
</protein>
<evidence type="ECO:0000256" key="2">
    <source>
        <dbReference type="ARBA" id="ARBA00010139"/>
    </source>
</evidence>
<dbReference type="PANTHER" id="PTHR43098:SF3">
    <property type="entry name" value="L-ORNITHINE N(5)-MONOOXYGENASE-RELATED"/>
    <property type="match status" value="1"/>
</dbReference>
<evidence type="ECO:0008006" key="10">
    <source>
        <dbReference type="Google" id="ProtNLM"/>
    </source>
</evidence>
<keyword evidence="3" id="KW-0285">Flavoprotein</keyword>
<evidence type="ECO:0000256" key="1">
    <source>
        <dbReference type="ARBA" id="ARBA00001974"/>
    </source>
</evidence>
<proteinExistence type="inferred from homology"/>
<dbReference type="Gene3D" id="3.50.50.60">
    <property type="entry name" value="FAD/NAD(P)-binding domain"/>
    <property type="match status" value="3"/>
</dbReference>
<dbReference type="GO" id="GO:0004499">
    <property type="term" value="F:N,N-dimethylaniline monooxygenase activity"/>
    <property type="evidence" value="ECO:0007669"/>
    <property type="project" value="InterPro"/>
</dbReference>
<dbReference type="OrthoDB" id="66881at2759"/>
<evidence type="ECO:0000256" key="5">
    <source>
        <dbReference type="ARBA" id="ARBA00022857"/>
    </source>
</evidence>
<dbReference type="InterPro" id="IPR036188">
    <property type="entry name" value="FAD/NAD-bd_sf"/>
</dbReference>
<dbReference type="SUPFAM" id="SSF51905">
    <property type="entry name" value="FAD/NAD(P)-binding domain"/>
    <property type="match status" value="2"/>
</dbReference>
<evidence type="ECO:0000256" key="4">
    <source>
        <dbReference type="ARBA" id="ARBA00022827"/>
    </source>
</evidence>
<evidence type="ECO:0000256" key="6">
    <source>
        <dbReference type="ARBA" id="ARBA00023002"/>
    </source>
</evidence>
<accession>A0A8K0W0Q2</accession>
<keyword evidence="7" id="KW-0503">Monooxygenase</keyword>
<evidence type="ECO:0000256" key="7">
    <source>
        <dbReference type="ARBA" id="ARBA00023033"/>
    </source>
</evidence>
<dbReference type="Pfam" id="PF00743">
    <property type="entry name" value="FMO-like"/>
    <property type="match status" value="1"/>
</dbReference>
<reference evidence="8" key="1">
    <citation type="journal article" date="2021" name="Nat. Commun.">
        <title>Genetic determinants of endophytism in the Arabidopsis root mycobiome.</title>
        <authorList>
            <person name="Mesny F."/>
            <person name="Miyauchi S."/>
            <person name="Thiergart T."/>
            <person name="Pickel B."/>
            <person name="Atanasova L."/>
            <person name="Karlsson M."/>
            <person name="Huettel B."/>
            <person name="Barry K.W."/>
            <person name="Haridas S."/>
            <person name="Chen C."/>
            <person name="Bauer D."/>
            <person name="Andreopoulos W."/>
            <person name="Pangilinan J."/>
            <person name="LaButti K."/>
            <person name="Riley R."/>
            <person name="Lipzen A."/>
            <person name="Clum A."/>
            <person name="Drula E."/>
            <person name="Henrissat B."/>
            <person name="Kohler A."/>
            <person name="Grigoriev I.V."/>
            <person name="Martin F.M."/>
            <person name="Hacquard S."/>
        </authorList>
    </citation>
    <scope>NUCLEOTIDE SEQUENCE</scope>
    <source>
        <strain evidence="8">MPI-SDFR-AT-0120</strain>
    </source>
</reference>
<dbReference type="GO" id="GO:0050660">
    <property type="term" value="F:flavin adenine dinucleotide binding"/>
    <property type="evidence" value="ECO:0007669"/>
    <property type="project" value="InterPro"/>
</dbReference>
<dbReference type="PRINTS" id="PR00411">
    <property type="entry name" value="PNDRDTASEI"/>
</dbReference>
<dbReference type="GO" id="GO:0050661">
    <property type="term" value="F:NADP binding"/>
    <property type="evidence" value="ECO:0007669"/>
    <property type="project" value="InterPro"/>
</dbReference>
<comment type="cofactor">
    <cofactor evidence="1">
        <name>FAD</name>
        <dbReference type="ChEBI" id="CHEBI:57692"/>
    </cofactor>
</comment>
<dbReference type="AlphaFoldDB" id="A0A8K0W0Q2"/>
<evidence type="ECO:0000256" key="3">
    <source>
        <dbReference type="ARBA" id="ARBA00022630"/>
    </source>
</evidence>
<keyword evidence="4" id="KW-0274">FAD</keyword>